<organism evidence="1 2">
    <name type="scientific">Methyloligella solikamskensis</name>
    <dbReference type="NCBI Taxonomy" id="1177756"/>
    <lineage>
        <taxon>Bacteria</taxon>
        <taxon>Pseudomonadati</taxon>
        <taxon>Pseudomonadota</taxon>
        <taxon>Alphaproteobacteria</taxon>
        <taxon>Hyphomicrobiales</taxon>
        <taxon>Hyphomicrobiaceae</taxon>
        <taxon>Methyloligella</taxon>
    </lineage>
</organism>
<sequence>MPIEISHLMQTAMGQKDAIKVGDLPRQVAKHMGCHPAVVYLGGAELHKITLKHKDISAERLQMLFMAIRDGEYRTDDQNRARHLTVIWEFPETRETYVIGLKSASNGGEVWICTYYKISGRKLDKKLRKTTRIYQR</sequence>
<evidence type="ECO:0000313" key="1">
    <source>
        <dbReference type="EMBL" id="MFD0985656.1"/>
    </source>
</evidence>
<reference evidence="2" key="1">
    <citation type="journal article" date="2019" name="Int. J. Syst. Evol. Microbiol.">
        <title>The Global Catalogue of Microorganisms (GCM) 10K type strain sequencing project: providing services to taxonomists for standard genome sequencing and annotation.</title>
        <authorList>
            <consortium name="The Broad Institute Genomics Platform"/>
            <consortium name="The Broad Institute Genome Sequencing Center for Infectious Disease"/>
            <person name="Wu L."/>
            <person name="Ma J."/>
        </authorList>
    </citation>
    <scope>NUCLEOTIDE SEQUENCE [LARGE SCALE GENOMIC DNA]</scope>
    <source>
        <strain evidence="2">CCUG 61697</strain>
    </source>
</reference>
<proteinExistence type="predicted"/>
<gene>
    <name evidence="1" type="ORF">ACFQ2F_00915</name>
</gene>
<keyword evidence="2" id="KW-1185">Reference proteome</keyword>
<evidence type="ECO:0000313" key="2">
    <source>
        <dbReference type="Proteomes" id="UP001597102"/>
    </source>
</evidence>
<accession>A0ABW3J7C1</accession>
<dbReference type="Proteomes" id="UP001597102">
    <property type="component" value="Unassembled WGS sequence"/>
</dbReference>
<comment type="caution">
    <text evidence="1">The sequence shown here is derived from an EMBL/GenBank/DDBJ whole genome shotgun (WGS) entry which is preliminary data.</text>
</comment>
<dbReference type="EMBL" id="JBHTJO010000001">
    <property type="protein sequence ID" value="MFD0985656.1"/>
    <property type="molecule type" value="Genomic_DNA"/>
</dbReference>
<evidence type="ECO:0008006" key="3">
    <source>
        <dbReference type="Google" id="ProtNLM"/>
    </source>
</evidence>
<protein>
    <recommendedName>
        <fullName evidence="3">Phage-Barnase-EndoU-ColicinE5/D-RelE like nuclease 3 domain-containing protein</fullName>
    </recommendedName>
</protein>
<name>A0ABW3J7C1_9HYPH</name>
<dbReference type="RefSeq" id="WP_379084340.1">
    <property type="nucleotide sequence ID" value="NZ_JBHTJO010000001.1"/>
</dbReference>